<reference evidence="2 3" key="1">
    <citation type="submission" date="2022-08" db="EMBL/GenBank/DDBJ databases">
        <title>novel species in genus Aeromicrobium.</title>
        <authorList>
            <person name="Ye L."/>
        </authorList>
    </citation>
    <scope>NUCLEOTIDE SEQUENCE [LARGE SCALE GENOMIC DNA]</scope>
    <source>
        <strain evidence="3">zg-Y1379</strain>
    </source>
</reference>
<dbReference type="SUPFAM" id="SSF51735">
    <property type="entry name" value="NAD(P)-binding Rossmann-fold domains"/>
    <property type="match status" value="1"/>
</dbReference>
<proteinExistence type="inferred from homology"/>
<dbReference type="RefSeq" id="WP_232398296.1">
    <property type="nucleotide sequence ID" value="NZ_CP102173.1"/>
</dbReference>
<dbReference type="PRINTS" id="PR00080">
    <property type="entry name" value="SDRFAMILY"/>
</dbReference>
<comment type="similarity">
    <text evidence="1">Belongs to the short-chain dehydrogenases/reductases (SDR) family.</text>
</comment>
<evidence type="ECO:0000256" key="1">
    <source>
        <dbReference type="ARBA" id="ARBA00006484"/>
    </source>
</evidence>
<dbReference type="Gene3D" id="3.40.50.720">
    <property type="entry name" value="NAD(P)-binding Rossmann-like Domain"/>
    <property type="match status" value="1"/>
</dbReference>
<organism evidence="2 3">
    <name type="scientific">Aeromicrobium wangtongii</name>
    <dbReference type="NCBI Taxonomy" id="2969247"/>
    <lineage>
        <taxon>Bacteria</taxon>
        <taxon>Bacillati</taxon>
        <taxon>Actinomycetota</taxon>
        <taxon>Actinomycetes</taxon>
        <taxon>Propionibacteriales</taxon>
        <taxon>Nocardioidaceae</taxon>
        <taxon>Aeromicrobium</taxon>
    </lineage>
</organism>
<dbReference type="Pfam" id="PF13561">
    <property type="entry name" value="adh_short_C2"/>
    <property type="match status" value="1"/>
</dbReference>
<sequence length="261" mass="26962">MIDLTGQRAIITGSSRGIGLAVAELFLELGASVVITGRDVARCTEVVARLGDRHHGRVVGYPGDVGNKDYIDALVEFSSTTWGGLDIVVGNAAVAKPGSVSSVSEADFEEMLRCNLYGNVWLARAALPHMIDGGGGAIVLVSSIGAVRGADRMGAYSLAKAAELALVRTLAVENGRYAVRANAVAPGLVGTSAAAGLWRDEPARFASFEARNPTGRMARPEEVAKSIAFLASPAASYITGHTLVVDGGSSITLDPLMGTHA</sequence>
<gene>
    <name evidence="2" type="ORF">NQV15_03925</name>
</gene>
<keyword evidence="3" id="KW-1185">Reference proteome</keyword>
<dbReference type="EMBL" id="CP102173">
    <property type="protein sequence ID" value="UUP14471.1"/>
    <property type="molecule type" value="Genomic_DNA"/>
</dbReference>
<dbReference type="PANTHER" id="PTHR43943">
    <property type="entry name" value="DEHYDROGENASE/REDUCTASE (SDR FAMILY) MEMBER 4"/>
    <property type="match status" value="1"/>
</dbReference>
<name>A0ABY5MF55_9ACTN</name>
<dbReference type="NCBIfam" id="NF005559">
    <property type="entry name" value="PRK07231.1"/>
    <property type="match status" value="1"/>
</dbReference>
<evidence type="ECO:0000313" key="2">
    <source>
        <dbReference type="EMBL" id="UUP14471.1"/>
    </source>
</evidence>
<dbReference type="InterPro" id="IPR002347">
    <property type="entry name" value="SDR_fam"/>
</dbReference>
<accession>A0ABY5MF55</accession>
<dbReference type="PANTHER" id="PTHR43943:SF2">
    <property type="entry name" value="DEHYDROGENASE_REDUCTASE 4"/>
    <property type="match status" value="1"/>
</dbReference>
<dbReference type="PRINTS" id="PR00081">
    <property type="entry name" value="GDHRDH"/>
</dbReference>
<evidence type="ECO:0000313" key="3">
    <source>
        <dbReference type="Proteomes" id="UP001316184"/>
    </source>
</evidence>
<dbReference type="CDD" id="cd05233">
    <property type="entry name" value="SDR_c"/>
    <property type="match status" value="1"/>
</dbReference>
<protein>
    <submittedName>
        <fullName evidence="2">SDR family oxidoreductase</fullName>
    </submittedName>
</protein>
<dbReference type="Proteomes" id="UP001316184">
    <property type="component" value="Chromosome"/>
</dbReference>
<dbReference type="InterPro" id="IPR036291">
    <property type="entry name" value="NAD(P)-bd_dom_sf"/>
</dbReference>